<sequence length="52" mass="5658">MKKLNLDDLSKAKIINLNTLVSIKGGGEEGPTSKLRPHENNPQPGCRCSDCH</sequence>
<proteinExistence type="predicted"/>
<reference evidence="2" key="1">
    <citation type="submission" date="2023-07" db="EMBL/GenBank/DDBJ databases">
        <title>Genomic Encyclopedia of Type Strains, Phase IV (KMG-IV): sequencing the most valuable type-strain genomes for metagenomic binning, comparative biology and taxonomic classification.</title>
        <authorList>
            <person name="Goeker M."/>
        </authorList>
    </citation>
    <scope>NUCLEOTIDE SEQUENCE</scope>
    <source>
        <strain evidence="2">DSM 26174</strain>
    </source>
</reference>
<feature type="region of interest" description="Disordered" evidence="1">
    <location>
        <begin position="23"/>
        <end position="52"/>
    </location>
</feature>
<accession>A0AAE4BR86</accession>
<dbReference type="AlphaFoldDB" id="A0AAE4BR86"/>
<dbReference type="Proteomes" id="UP001185092">
    <property type="component" value="Unassembled WGS sequence"/>
</dbReference>
<dbReference type="EMBL" id="JAVDQD010000001">
    <property type="protein sequence ID" value="MDR6237688.1"/>
    <property type="molecule type" value="Genomic_DNA"/>
</dbReference>
<evidence type="ECO:0000313" key="3">
    <source>
        <dbReference type="Proteomes" id="UP001185092"/>
    </source>
</evidence>
<protein>
    <submittedName>
        <fullName evidence="2">Uncharacterized protein</fullName>
    </submittedName>
</protein>
<evidence type="ECO:0000256" key="1">
    <source>
        <dbReference type="SAM" id="MobiDB-lite"/>
    </source>
</evidence>
<evidence type="ECO:0000313" key="2">
    <source>
        <dbReference type="EMBL" id="MDR6237688.1"/>
    </source>
</evidence>
<keyword evidence="3" id="KW-1185">Reference proteome</keyword>
<comment type="caution">
    <text evidence="2">The sequence shown here is derived from an EMBL/GenBank/DDBJ whole genome shotgun (WGS) entry which is preliminary data.</text>
</comment>
<dbReference type="RefSeq" id="WP_309937154.1">
    <property type="nucleotide sequence ID" value="NZ_JAVDQD010000001.1"/>
</dbReference>
<name>A0AAE4BR86_9BACT</name>
<gene>
    <name evidence="2" type="ORF">HNQ88_000664</name>
</gene>
<organism evidence="2 3">
    <name type="scientific">Aureibacter tunicatorum</name>
    <dbReference type="NCBI Taxonomy" id="866807"/>
    <lineage>
        <taxon>Bacteria</taxon>
        <taxon>Pseudomonadati</taxon>
        <taxon>Bacteroidota</taxon>
        <taxon>Cytophagia</taxon>
        <taxon>Cytophagales</taxon>
        <taxon>Persicobacteraceae</taxon>
        <taxon>Aureibacter</taxon>
    </lineage>
</organism>